<feature type="region of interest" description="Disordered" evidence="5">
    <location>
        <begin position="1"/>
        <end position="47"/>
    </location>
</feature>
<evidence type="ECO:0000313" key="8">
    <source>
        <dbReference type="Proteomes" id="UP000030744"/>
    </source>
</evidence>
<reference evidence="7" key="2">
    <citation type="submission" date="2013-10" db="EMBL/GenBank/DDBJ databases">
        <authorList>
            <person name="Aslett M."/>
        </authorList>
    </citation>
    <scope>NUCLEOTIDE SEQUENCE [LARGE SCALE GENOMIC DNA]</scope>
    <source>
        <strain evidence="7">Houghton</strain>
    </source>
</reference>
<feature type="compositionally biased region" description="Polar residues" evidence="5">
    <location>
        <begin position="986"/>
        <end position="995"/>
    </location>
</feature>
<dbReference type="GO" id="GO:0016926">
    <property type="term" value="P:protein desumoylation"/>
    <property type="evidence" value="ECO:0007669"/>
    <property type="project" value="UniProtKB-ARBA"/>
</dbReference>
<evidence type="ECO:0000256" key="5">
    <source>
        <dbReference type="SAM" id="MobiDB-lite"/>
    </source>
</evidence>
<feature type="compositionally biased region" description="Low complexity" evidence="5">
    <location>
        <begin position="1043"/>
        <end position="1068"/>
    </location>
</feature>
<sequence>MERSRDMEAHLRPLSPLQGSPEEELEGRSGLFDRHPQERAGCGRFSPNCTEHMHQTYTEKELGPEIPRRMQVPTPVQLCASQGPQTAAVLTSAKEHGCARSRALKSLEAPLQHVKPLNSPGNFVARHACGGLSSESFPDAMQPPIAIHGPRGENGMSQACRSAPGLHSSMVHGNSLTPSCCSPGTDLPAADPAGRSSETAPEGSTWAINKAGEAPAALHRNELLVGGSRGLIGSSRGEIHERKHLCGPSHFVVTNSLPAVGRRSKEMGGARVASTTSRQNDPTSPRSSAWCLQTGAGAPSPASAANRGRFSPNMLSTAGSRVTRSQTAAAALNEVVRIEDSSDEEAGRGVTHEHGIHSAEADQGNCHSTVEAANGRLPLNPLSGLSRGVMGGRTEAAAAFLVFVAALVRPDGHGCVLSAEVLSRVAAESAVVQPHQQRRSCREEASTSAAEAKGAAPHRLDGDGCAAKGVLVLQADPEDGCVSLDLWHPPPEPALKVSEAGQKLHAEAALGKPVELPSSSIVSLLCFPKSLISHFRWLGLGGAASLPSVLKSEADGEKGTAGGWSCCSRAVCCCCCRGSTTDRRRMCAKDKDRNHAIAHTTMPGDKPGEGQTGVGRPHCRGDRLNLQTIVDHSCSHRGENSVPPASGLFALKSVAVAMRRSPSAEATQPISALPREGTSTAKSDASVAGEYERHITMKKKRSSTRSGPKHSGSKEHERVGQALEKRSSGGHHRRQCRSSSASRPSSSTQIKPSQNCRREGRERPIREEGSVPQGNGTKSHSSHPLSVEKKEQIHGISTPRNALIVTDGKPLHGRLLPQSDVASSPSCTSTHFESKRDDTAKKNKRDSSSNRYGTSGSAEEKDMERQQHLGEGPSTFGSLLALGSTRSKEQQTKEKGAPREHLPVRELGPEVASAHDSKLHYGRSLSCSECRKASGCHASSQDGHAVPVLCLELQQSQANKLYCSDLLQKVLDQEWRNSMRCVASSLQEGQLTGGNSPDAICRSSSEIPDPQKPIAHTNSSGHGRPHTKIERSSRDSKRRGRSDSSNRASSPSINGNSFEGSSSVSSGSTKDIKIANGHCHASGESPAEGSNGHSDRPRSSTGKRSSRTRSSTTKHERSSSSRRRCRSSSSRRKKLRREVSFSSTVAATAAGCRKEVCHSPVKESLPQRDVCCDGTAGSSSTQLVYRNIASSNINFTEGGACQHLHFLDGSSTEIANSAPALEPSITGEKPSLAIKTIDESSLSTPMESSKKRGPWLLLCIGPALHVTPSAENSTTAGEGDQSDSHLVEAAPVVQSVCRSTHEDKTGNGSGTKLRLCEAEVPAYCRDDFLSLFQVLLPSNPVSGAFFDRFRGTGLACEPTNVADLLAFFTGCIAEHKEAPSENQENSGQELPKGQPHVSKVLHKFLMSSIGPWKALCKGRRAISSFSIERLVSCWSARGRRAAVDSSIPGGSEDPTNLPCDPAAPVSRSALPIADIKGQAPARPAPAGSPPVFDLLLDERTLRRLSEKEFLDDTIIDFCLGFIVDHILTPEERLRVHISNTFFLSALMEQRCEMEAHTRLTRWLKKELTPLPKKDFIFIPVHHKHQHWSLAVVVYPWRAINPSQTNAEGGTVRTAENSVSKPEISKPLDDVQQLYPLDMPTHQPGINGSPKSLAIGRVAPSLTAKCRGVDVAHASASLKASGQHAQKPSRQKARLFHVDSMGLRSVFDRCRGRLKRFLRQEFEHRCAGELKSGERVELCTDSCCWHDGHSCTLHTPRQQNGYDCGVFVIEYVYFLTRNLNAIETLLVGPSRDCQLQQRYAQQPAAGSITPSTYGCLGRVDATVETKRQGKLLEAALGFHCPCMEAALPSQLPIGAGSAFGLPYNLKARLAELRQAHAALFGSSNTLISRQRELQLQASVQPTPPGASQGNGASQEFTPQPAEKTRFSMRPREAPGLHGRQDLTAVIQLPDTHITDGRAASKQQCPAWGPLPLCISKRRSSHTKWFSQNRVTERRSQLHKMLLFMRQNMYWREDPKLIAHLKSVFLSIDNS</sequence>
<feature type="region of interest" description="Disordered" evidence="5">
    <location>
        <begin position="1897"/>
        <end position="1922"/>
    </location>
</feature>
<dbReference type="PANTHER" id="PTHR46915">
    <property type="entry name" value="UBIQUITIN-LIKE PROTEASE 4-RELATED"/>
    <property type="match status" value="1"/>
</dbReference>
<feature type="compositionally biased region" description="Basic and acidic residues" evidence="5">
    <location>
        <begin position="712"/>
        <end position="727"/>
    </location>
</feature>
<dbReference type="InterPro" id="IPR038765">
    <property type="entry name" value="Papain-like_cys_pep_sf"/>
</dbReference>
<proteinExistence type="inferred from homology"/>
<accession>U6KKR5</accession>
<feature type="domain" description="Ubiquitin-like protease family profile" evidence="6">
    <location>
        <begin position="1494"/>
        <end position="1774"/>
    </location>
</feature>
<feature type="compositionally biased region" description="Polar residues" evidence="5">
    <location>
        <begin position="273"/>
        <end position="289"/>
    </location>
</feature>
<dbReference type="OrthoDB" id="347592at2759"/>
<keyword evidence="3" id="KW-0378">Hydrolase</keyword>
<feature type="region of interest" description="Disordered" evidence="5">
    <location>
        <begin position="437"/>
        <end position="458"/>
    </location>
</feature>
<feature type="compositionally biased region" description="Basic and acidic residues" evidence="5">
    <location>
        <begin position="756"/>
        <end position="769"/>
    </location>
</feature>
<feature type="region of interest" description="Disordered" evidence="5">
    <location>
        <begin position="986"/>
        <end position="1140"/>
    </location>
</feature>
<dbReference type="EMBL" id="HG735515">
    <property type="protein sequence ID" value="CDJ36053.1"/>
    <property type="molecule type" value="Genomic_DNA"/>
</dbReference>
<evidence type="ECO:0000256" key="3">
    <source>
        <dbReference type="ARBA" id="ARBA00022801"/>
    </source>
</evidence>
<dbReference type="RefSeq" id="XP_037878342.1">
    <property type="nucleotide sequence ID" value="XM_038022488.1"/>
</dbReference>
<dbReference type="GO" id="GO:0006508">
    <property type="term" value="P:proteolysis"/>
    <property type="evidence" value="ECO:0007669"/>
    <property type="project" value="UniProtKB-KW"/>
</dbReference>
<keyword evidence="4" id="KW-0788">Thiol protease</keyword>
<feature type="region of interest" description="Disordered" evidence="5">
    <location>
        <begin position="262"/>
        <end position="289"/>
    </location>
</feature>
<evidence type="ECO:0000256" key="2">
    <source>
        <dbReference type="ARBA" id="ARBA00022670"/>
    </source>
</evidence>
<feature type="compositionally biased region" description="Basic and acidic residues" evidence="5">
    <location>
        <begin position="886"/>
        <end position="905"/>
    </location>
</feature>
<reference evidence="7" key="1">
    <citation type="submission" date="2013-10" db="EMBL/GenBank/DDBJ databases">
        <title>Genomic analysis of the causative agents of coccidiosis in chickens.</title>
        <authorList>
            <person name="Reid A.J."/>
            <person name="Blake D."/>
            <person name="Billington K."/>
            <person name="Browne H."/>
            <person name="Dunn M."/>
            <person name="Hung S."/>
            <person name="Kawahara F."/>
            <person name="Miranda-Saavedra D."/>
            <person name="Mourier T."/>
            <person name="Nagra H."/>
            <person name="Otto T.D."/>
            <person name="Rawlings N."/>
            <person name="Sanchez A."/>
            <person name="Sanders M."/>
            <person name="Subramaniam C."/>
            <person name="Tay Y."/>
            <person name="Dear P."/>
            <person name="Doerig C."/>
            <person name="Gruber A."/>
            <person name="Parkinson J."/>
            <person name="Shirley M."/>
            <person name="Wan K.L."/>
            <person name="Berriman M."/>
            <person name="Tomley F."/>
            <person name="Pain A."/>
        </authorList>
    </citation>
    <scope>NUCLEOTIDE SEQUENCE [LARGE SCALE GENOMIC DNA]</scope>
    <source>
        <strain evidence="7">Houghton</strain>
    </source>
</reference>
<dbReference type="Gene3D" id="3.40.395.10">
    <property type="entry name" value="Adenoviral Proteinase, Chain A"/>
    <property type="match status" value="1"/>
</dbReference>
<feature type="compositionally biased region" description="Polar residues" evidence="5">
    <location>
        <begin position="1897"/>
        <end position="1916"/>
    </location>
</feature>
<gene>
    <name evidence="7" type="ORF">EMH_0029020</name>
</gene>
<organism evidence="7 8">
    <name type="scientific">Eimeria mitis</name>
    <dbReference type="NCBI Taxonomy" id="44415"/>
    <lineage>
        <taxon>Eukaryota</taxon>
        <taxon>Sar</taxon>
        <taxon>Alveolata</taxon>
        <taxon>Apicomplexa</taxon>
        <taxon>Conoidasida</taxon>
        <taxon>Coccidia</taxon>
        <taxon>Eucoccidiorida</taxon>
        <taxon>Eimeriorina</taxon>
        <taxon>Eimeriidae</taxon>
        <taxon>Eimeria</taxon>
    </lineage>
</organism>
<feature type="compositionally biased region" description="Basic and acidic residues" evidence="5">
    <location>
        <begin position="1"/>
        <end position="11"/>
    </location>
</feature>
<keyword evidence="2 7" id="KW-0645">Protease</keyword>
<dbReference type="SUPFAM" id="SSF54001">
    <property type="entry name" value="Cysteine proteinases"/>
    <property type="match status" value="1"/>
</dbReference>
<dbReference type="VEuPathDB" id="ToxoDB:EMH_0029020"/>
<feature type="compositionally biased region" description="Polar residues" evidence="5">
    <location>
        <begin position="820"/>
        <end position="831"/>
    </location>
</feature>
<feature type="compositionally biased region" description="Low complexity" evidence="5">
    <location>
        <begin position="1099"/>
        <end position="1111"/>
    </location>
</feature>
<feature type="compositionally biased region" description="Low complexity" evidence="5">
    <location>
        <begin position="737"/>
        <end position="747"/>
    </location>
</feature>
<feature type="compositionally biased region" description="Polar residues" evidence="5">
    <location>
        <begin position="772"/>
        <end position="784"/>
    </location>
</feature>
<keyword evidence="8" id="KW-1185">Reference proteome</keyword>
<evidence type="ECO:0000256" key="1">
    <source>
        <dbReference type="ARBA" id="ARBA00005234"/>
    </source>
</evidence>
<dbReference type="InterPro" id="IPR003653">
    <property type="entry name" value="Peptidase_C48_C"/>
</dbReference>
<name>U6KKR5_9EIME</name>
<evidence type="ECO:0000313" key="7">
    <source>
        <dbReference type="EMBL" id="CDJ36053.1"/>
    </source>
</evidence>
<dbReference type="GO" id="GO:0008234">
    <property type="term" value="F:cysteine-type peptidase activity"/>
    <property type="evidence" value="ECO:0007669"/>
    <property type="project" value="UniProtKB-KW"/>
</dbReference>
<feature type="compositionally biased region" description="Low complexity" evidence="5">
    <location>
        <begin position="446"/>
        <end position="455"/>
    </location>
</feature>
<evidence type="ECO:0000256" key="4">
    <source>
        <dbReference type="ARBA" id="ARBA00022807"/>
    </source>
</evidence>
<dbReference type="Pfam" id="PF02902">
    <property type="entry name" value="Peptidase_C48"/>
    <property type="match status" value="1"/>
</dbReference>
<dbReference type="Proteomes" id="UP000030744">
    <property type="component" value="Unassembled WGS sequence"/>
</dbReference>
<dbReference type="PROSITE" id="PS50600">
    <property type="entry name" value="ULP_PROTEASE"/>
    <property type="match status" value="1"/>
</dbReference>
<feature type="region of interest" description="Disordered" evidence="5">
    <location>
        <begin position="598"/>
        <end position="621"/>
    </location>
</feature>
<feature type="compositionally biased region" description="Basic and acidic residues" evidence="5">
    <location>
        <begin position="858"/>
        <end position="868"/>
    </location>
</feature>
<protein>
    <submittedName>
        <fullName evidence="7">Ulp1 protease family, C-terminal catalytic domain-containing protein, putative</fullName>
    </submittedName>
</protein>
<comment type="similarity">
    <text evidence="1">Belongs to the peptidase C48 family.</text>
</comment>
<dbReference type="PANTHER" id="PTHR46915:SF2">
    <property type="entry name" value="UBIQUITIN-LIKE PROTEASE 4"/>
    <property type="match status" value="1"/>
</dbReference>
<feature type="region of interest" description="Disordered" evidence="5">
    <location>
        <begin position="660"/>
        <end position="905"/>
    </location>
</feature>
<evidence type="ECO:0000259" key="6">
    <source>
        <dbReference type="PROSITE" id="PS50600"/>
    </source>
</evidence>
<dbReference type="GeneID" id="60403912"/>
<feature type="compositionally biased region" description="Basic and acidic residues" evidence="5">
    <location>
        <begin position="832"/>
        <end position="848"/>
    </location>
</feature>
<feature type="compositionally biased region" description="Basic residues" evidence="5">
    <location>
        <begin position="1120"/>
        <end position="1136"/>
    </location>
</feature>